<sequence>MAASKASPRDEVLMEGEFDLFPNDKPLYKVTLSRGGITYYPIIGSNNIKKSKYLHFGDIIGCRCKKAKDEKYQSKAYLTIFLYPFKKKLFSSKLIRSRELVTFGVNASSKFEENRVLVEKWRRVIMHLANNLSVELTAVDRCPVPPKKNLLVLINPHSGPGKAMQIFQNDVVPMLDEAEIKYDLIKTEYAGHASKLVKERNIYEWDGIVIVSGDGLIYEVLNGLMQREDWQKAINVPIGCLPGGSGNALCCSINYSAGEPFKSNCILHSTFILIKHKVVPMDLVVVQQPNLPPVYSFLAVTWGLIADIDYESEKYRAIGEARFTLQGLRRIFNLRVYKGRLSFLPITSYLPKSGSVTDSSKKVSSKQRFKRFSLHSVGDNFVDNSMDDKETDSERRPRTKSMPANLSQEGNDHASVLEIEDNDLDNIFDQDGVSLNVSELDISTGKQNVDLENSLISNGKVAHSSVSDLQGNLQKSDSVKDNAESGKYADSGFAAAKTSGSLDSFDFIERLTATKVPGKPVPSPLLVQFNESVPKDWVTVEDDFITVCAAYQTHLNSDFLAAPDARINDGIIHLFFVRSGIGKSELLKLFTEMDKGSHVDSTSPYIEVVKVLAFRLEPAENQGVMMVDGEKVASAPIQGQVLPGLARIMGIL</sequence>
<evidence type="ECO:0000256" key="5">
    <source>
        <dbReference type="ARBA" id="ARBA00022840"/>
    </source>
</evidence>
<dbReference type="PANTHER" id="PTHR12358:SF112">
    <property type="entry name" value="LD11247P-RELATED"/>
    <property type="match status" value="1"/>
</dbReference>
<feature type="domain" description="DAGKc" evidence="9">
    <location>
        <begin position="145"/>
        <end position="290"/>
    </location>
</feature>
<dbReference type="GO" id="GO:0005524">
    <property type="term" value="F:ATP binding"/>
    <property type="evidence" value="ECO:0007669"/>
    <property type="project" value="UniProtKB-KW"/>
</dbReference>
<dbReference type="FunFam" id="3.40.50.10330:FF:000005">
    <property type="entry name" value="Sphingosine kinase 2"/>
    <property type="match status" value="1"/>
</dbReference>
<dbReference type="GO" id="GO:0005737">
    <property type="term" value="C:cytoplasm"/>
    <property type="evidence" value="ECO:0007669"/>
    <property type="project" value="UniProtKB-ARBA"/>
</dbReference>
<dbReference type="PANTHER" id="PTHR12358">
    <property type="entry name" value="SPHINGOSINE KINASE"/>
    <property type="match status" value="1"/>
</dbReference>
<dbReference type="EC" id="2.7.1.91" evidence="7"/>
<evidence type="ECO:0000256" key="2">
    <source>
        <dbReference type="ARBA" id="ARBA00022679"/>
    </source>
</evidence>
<evidence type="ECO:0000256" key="8">
    <source>
        <dbReference type="SAM" id="MobiDB-lite"/>
    </source>
</evidence>
<comment type="caution">
    <text evidence="10">The sequence shown here is derived from an EMBL/GenBank/DDBJ whole genome shotgun (WGS) entry which is preliminary data.</text>
</comment>
<name>A0ABD3WTF5_SINWO</name>
<dbReference type="InterPro" id="IPR001206">
    <property type="entry name" value="Diacylglycerol_kinase_cat_dom"/>
</dbReference>
<organism evidence="10 11">
    <name type="scientific">Sinanodonta woodiana</name>
    <name type="common">Chinese pond mussel</name>
    <name type="synonym">Anodonta woodiana</name>
    <dbReference type="NCBI Taxonomy" id="1069815"/>
    <lineage>
        <taxon>Eukaryota</taxon>
        <taxon>Metazoa</taxon>
        <taxon>Spiralia</taxon>
        <taxon>Lophotrochozoa</taxon>
        <taxon>Mollusca</taxon>
        <taxon>Bivalvia</taxon>
        <taxon>Autobranchia</taxon>
        <taxon>Heteroconchia</taxon>
        <taxon>Palaeoheterodonta</taxon>
        <taxon>Unionida</taxon>
        <taxon>Unionoidea</taxon>
        <taxon>Unionidae</taxon>
        <taxon>Unioninae</taxon>
        <taxon>Sinanodonta</taxon>
    </lineage>
</organism>
<evidence type="ECO:0000256" key="7">
    <source>
        <dbReference type="ARBA" id="ARBA00044037"/>
    </source>
</evidence>
<accession>A0ABD3WTF5</accession>
<feature type="compositionally biased region" description="Basic and acidic residues" evidence="8">
    <location>
        <begin position="386"/>
        <end position="396"/>
    </location>
</feature>
<keyword evidence="6" id="KW-0472">Membrane</keyword>
<dbReference type="AlphaFoldDB" id="A0ABD3WTF5"/>
<dbReference type="SMART" id="SM00046">
    <property type="entry name" value="DAGKc"/>
    <property type="match status" value="1"/>
</dbReference>
<dbReference type="InterPro" id="IPR017438">
    <property type="entry name" value="ATP-NAD_kinase_N"/>
</dbReference>
<dbReference type="InterPro" id="IPR045540">
    <property type="entry name" value="YegS/DAGK_C"/>
</dbReference>
<dbReference type="GO" id="GO:0012505">
    <property type="term" value="C:endomembrane system"/>
    <property type="evidence" value="ECO:0007669"/>
    <property type="project" value="UniProtKB-SubCell"/>
</dbReference>
<evidence type="ECO:0000256" key="4">
    <source>
        <dbReference type="ARBA" id="ARBA00022777"/>
    </source>
</evidence>
<keyword evidence="2" id="KW-0808">Transferase</keyword>
<reference evidence="10 11" key="1">
    <citation type="submission" date="2024-11" db="EMBL/GenBank/DDBJ databases">
        <title>Chromosome-level genome assembly of the freshwater bivalve Anodonta woodiana.</title>
        <authorList>
            <person name="Chen X."/>
        </authorList>
    </citation>
    <scope>NUCLEOTIDE SEQUENCE [LARGE SCALE GENOMIC DNA]</scope>
    <source>
        <strain evidence="10">MN2024</strain>
        <tissue evidence="10">Gills</tissue>
    </source>
</reference>
<gene>
    <name evidence="10" type="ORF">ACJMK2_033716</name>
</gene>
<dbReference type="GO" id="GO:0008481">
    <property type="term" value="F:sphingosine kinase activity"/>
    <property type="evidence" value="ECO:0007669"/>
    <property type="project" value="UniProtKB-EC"/>
</dbReference>
<keyword evidence="11" id="KW-1185">Reference proteome</keyword>
<dbReference type="Gene3D" id="3.40.50.10330">
    <property type="entry name" value="Probable inorganic polyphosphate/atp-NAD kinase, domain 1"/>
    <property type="match status" value="1"/>
</dbReference>
<evidence type="ECO:0000256" key="6">
    <source>
        <dbReference type="ARBA" id="ARBA00023136"/>
    </source>
</evidence>
<keyword evidence="3" id="KW-0547">Nucleotide-binding</keyword>
<evidence type="ECO:0000259" key="9">
    <source>
        <dbReference type="PROSITE" id="PS50146"/>
    </source>
</evidence>
<evidence type="ECO:0000313" key="10">
    <source>
        <dbReference type="EMBL" id="KAL3875800.1"/>
    </source>
</evidence>
<dbReference type="Gene3D" id="2.60.200.40">
    <property type="match status" value="1"/>
</dbReference>
<evidence type="ECO:0000256" key="1">
    <source>
        <dbReference type="ARBA" id="ARBA00004308"/>
    </source>
</evidence>
<dbReference type="EMBL" id="JBJQND010000005">
    <property type="protein sequence ID" value="KAL3875800.1"/>
    <property type="molecule type" value="Genomic_DNA"/>
</dbReference>
<dbReference type="InterPro" id="IPR016064">
    <property type="entry name" value="NAD/diacylglycerol_kinase_sf"/>
</dbReference>
<comment type="subcellular location">
    <subcellularLocation>
        <location evidence="1">Endomembrane system</location>
    </subcellularLocation>
</comment>
<dbReference type="SUPFAM" id="SSF111331">
    <property type="entry name" value="NAD kinase/diacylglycerol kinase-like"/>
    <property type="match status" value="1"/>
</dbReference>
<keyword evidence="5" id="KW-0067">ATP-binding</keyword>
<keyword evidence="4" id="KW-0418">Kinase</keyword>
<dbReference type="Pfam" id="PF19279">
    <property type="entry name" value="YegS_C"/>
    <property type="match status" value="1"/>
</dbReference>
<dbReference type="GO" id="GO:0042981">
    <property type="term" value="P:regulation of apoptotic process"/>
    <property type="evidence" value="ECO:0007669"/>
    <property type="project" value="UniProtKB-ARBA"/>
</dbReference>
<evidence type="ECO:0000313" key="11">
    <source>
        <dbReference type="Proteomes" id="UP001634394"/>
    </source>
</evidence>
<feature type="region of interest" description="Disordered" evidence="8">
    <location>
        <begin position="381"/>
        <end position="410"/>
    </location>
</feature>
<proteinExistence type="predicted"/>
<protein>
    <recommendedName>
        <fullName evidence="7">sphingosine kinase</fullName>
        <ecNumber evidence="7">2.7.1.91</ecNumber>
    </recommendedName>
</protein>
<evidence type="ECO:0000256" key="3">
    <source>
        <dbReference type="ARBA" id="ARBA00022741"/>
    </source>
</evidence>
<dbReference type="InterPro" id="IPR050187">
    <property type="entry name" value="Lipid_Phosphate_FormReg"/>
</dbReference>
<dbReference type="Proteomes" id="UP001634394">
    <property type="component" value="Unassembled WGS sequence"/>
</dbReference>
<dbReference type="Pfam" id="PF00781">
    <property type="entry name" value="DAGK_cat"/>
    <property type="match status" value="1"/>
</dbReference>
<dbReference type="PROSITE" id="PS50146">
    <property type="entry name" value="DAGK"/>
    <property type="match status" value="1"/>
</dbReference>